<dbReference type="EMBL" id="CAMXCT020004415">
    <property type="protein sequence ID" value="CAL1162286.1"/>
    <property type="molecule type" value="Genomic_DNA"/>
</dbReference>
<dbReference type="GO" id="GO:0004672">
    <property type="term" value="F:protein kinase activity"/>
    <property type="evidence" value="ECO:0007669"/>
    <property type="project" value="InterPro"/>
</dbReference>
<dbReference type="EMBL" id="CAMXCT010004415">
    <property type="protein sequence ID" value="CAI4008911.1"/>
    <property type="molecule type" value="Genomic_DNA"/>
</dbReference>
<organism evidence="2">
    <name type="scientific">Cladocopium goreaui</name>
    <dbReference type="NCBI Taxonomy" id="2562237"/>
    <lineage>
        <taxon>Eukaryota</taxon>
        <taxon>Sar</taxon>
        <taxon>Alveolata</taxon>
        <taxon>Dinophyceae</taxon>
        <taxon>Suessiales</taxon>
        <taxon>Symbiodiniaceae</taxon>
        <taxon>Cladocopium</taxon>
    </lineage>
</organism>
<protein>
    <recommendedName>
        <fullName evidence="1">Protein kinase domain-containing protein</fullName>
    </recommendedName>
</protein>
<evidence type="ECO:0000313" key="2">
    <source>
        <dbReference type="EMBL" id="CAI4008911.1"/>
    </source>
</evidence>
<dbReference type="Proteomes" id="UP001152797">
    <property type="component" value="Unassembled WGS sequence"/>
</dbReference>
<reference evidence="2" key="1">
    <citation type="submission" date="2022-10" db="EMBL/GenBank/DDBJ databases">
        <authorList>
            <person name="Chen Y."/>
            <person name="Dougan E. K."/>
            <person name="Chan C."/>
            <person name="Rhodes N."/>
            <person name="Thang M."/>
        </authorList>
    </citation>
    <scope>NUCLEOTIDE SEQUENCE</scope>
</reference>
<comment type="caution">
    <text evidence="2">The sequence shown here is derived from an EMBL/GenBank/DDBJ whole genome shotgun (WGS) entry which is preliminary data.</text>
</comment>
<evidence type="ECO:0000313" key="4">
    <source>
        <dbReference type="Proteomes" id="UP001152797"/>
    </source>
</evidence>
<keyword evidence="4" id="KW-1185">Reference proteome</keyword>
<accession>A0A9P1DFZ9</accession>
<sequence>MRGHVLSSDLRRCAPVPNEQEGHHYTRLILHRDLKPKNFFVTGGGPEAQPSSPFAVSIAVKIAVVFPSDVPRHGRFKMTAGSLQLGDFGLAKKMDNDLSLAGGALAVLGLVPFRLTWITGLRIFEVLLLLAQRCRAGVQGRAIRLESQCMLDRRVRLFRIRSGRLCSVALVVIGSMACHFRIC</sequence>
<dbReference type="SUPFAM" id="SSF56112">
    <property type="entry name" value="Protein kinase-like (PK-like)"/>
    <property type="match status" value="1"/>
</dbReference>
<dbReference type="InterPro" id="IPR011009">
    <property type="entry name" value="Kinase-like_dom_sf"/>
</dbReference>
<dbReference type="EMBL" id="CAMXCT030004415">
    <property type="protein sequence ID" value="CAL4796223.1"/>
    <property type="molecule type" value="Genomic_DNA"/>
</dbReference>
<dbReference type="GO" id="GO:0005524">
    <property type="term" value="F:ATP binding"/>
    <property type="evidence" value="ECO:0007669"/>
    <property type="project" value="InterPro"/>
</dbReference>
<feature type="domain" description="Protein kinase" evidence="1">
    <location>
        <begin position="1"/>
        <end position="183"/>
    </location>
</feature>
<gene>
    <name evidence="2" type="ORF">C1SCF055_LOCUS34302</name>
</gene>
<dbReference type="Gene3D" id="1.10.510.10">
    <property type="entry name" value="Transferase(Phosphotransferase) domain 1"/>
    <property type="match status" value="1"/>
</dbReference>
<proteinExistence type="predicted"/>
<dbReference type="PROSITE" id="PS50011">
    <property type="entry name" value="PROTEIN_KINASE_DOM"/>
    <property type="match status" value="1"/>
</dbReference>
<dbReference type="InterPro" id="IPR000719">
    <property type="entry name" value="Prot_kinase_dom"/>
</dbReference>
<evidence type="ECO:0000313" key="3">
    <source>
        <dbReference type="EMBL" id="CAL4796223.1"/>
    </source>
</evidence>
<name>A0A9P1DFZ9_9DINO</name>
<dbReference type="AlphaFoldDB" id="A0A9P1DFZ9"/>
<dbReference type="InterPro" id="IPR008271">
    <property type="entry name" value="Ser/Thr_kinase_AS"/>
</dbReference>
<reference evidence="3 4" key="2">
    <citation type="submission" date="2024-05" db="EMBL/GenBank/DDBJ databases">
        <authorList>
            <person name="Chen Y."/>
            <person name="Shah S."/>
            <person name="Dougan E. K."/>
            <person name="Thang M."/>
            <person name="Chan C."/>
        </authorList>
    </citation>
    <scope>NUCLEOTIDE SEQUENCE [LARGE SCALE GENOMIC DNA]</scope>
</reference>
<evidence type="ECO:0000259" key="1">
    <source>
        <dbReference type="PROSITE" id="PS50011"/>
    </source>
</evidence>
<dbReference type="PROSITE" id="PS00108">
    <property type="entry name" value="PROTEIN_KINASE_ST"/>
    <property type="match status" value="1"/>
</dbReference>